<comment type="caution">
    <text evidence="2">The sequence shown here is derived from an EMBL/GenBank/DDBJ whole genome shotgun (WGS) entry which is preliminary data.</text>
</comment>
<gene>
    <name evidence="2" type="ORF">ACJ73_10210</name>
</gene>
<feature type="region of interest" description="Disordered" evidence="1">
    <location>
        <begin position="168"/>
        <end position="188"/>
    </location>
</feature>
<feature type="region of interest" description="Disordered" evidence="1">
    <location>
        <begin position="16"/>
        <end position="64"/>
    </location>
</feature>
<keyword evidence="3" id="KW-1185">Reference proteome</keyword>
<reference evidence="2 3" key="1">
    <citation type="submission" date="2015-08" db="EMBL/GenBank/DDBJ databases">
        <title>Emmonsia species relationships and genome sequence.</title>
        <authorList>
            <person name="Cuomo C.A."/>
            <person name="Schwartz I.S."/>
            <person name="Kenyon C."/>
            <person name="De Hoog G.S."/>
            <person name="Govender N.P."/>
            <person name="Botha A."/>
            <person name="Moreno L."/>
            <person name="De Vries M."/>
            <person name="Munoz J.F."/>
            <person name="Stielow J.B."/>
        </authorList>
    </citation>
    <scope>NUCLEOTIDE SEQUENCE [LARGE SCALE GENOMIC DNA]</scope>
    <source>
        <strain evidence="2 3">EI222</strain>
    </source>
</reference>
<dbReference type="Proteomes" id="UP000242791">
    <property type="component" value="Unassembled WGS sequence"/>
</dbReference>
<protein>
    <submittedName>
        <fullName evidence="2">Uncharacterized protein</fullName>
    </submittedName>
</protein>
<feature type="region of interest" description="Disordered" evidence="1">
    <location>
        <begin position="115"/>
        <end position="137"/>
    </location>
</feature>
<proteinExistence type="predicted"/>
<dbReference type="AlphaFoldDB" id="A0A1J9P031"/>
<feature type="compositionally biased region" description="Polar residues" evidence="1">
    <location>
        <begin position="24"/>
        <end position="41"/>
    </location>
</feature>
<evidence type="ECO:0000313" key="3">
    <source>
        <dbReference type="Proteomes" id="UP000242791"/>
    </source>
</evidence>
<name>A0A1J9P031_9EURO</name>
<accession>A0A1J9P031</accession>
<evidence type="ECO:0000313" key="2">
    <source>
        <dbReference type="EMBL" id="OJD09582.1"/>
    </source>
</evidence>
<dbReference type="VEuPathDB" id="FungiDB:ACJ73_10210"/>
<dbReference type="EMBL" id="LGTZ01003533">
    <property type="protein sequence ID" value="OJD09582.1"/>
    <property type="molecule type" value="Genomic_DNA"/>
</dbReference>
<sequence length="223" mass="24476">MLPTATLVRRLPSECSSGLMHSKTPATLRSPASSNNWTRLFQTPRGRAAPKNTLEPSKRREGFPAPESIKKNWLRNAINWDLANSIVGHLEPPTYEGFRLFLYRMAEQVASLEARKPAHLRDRKKPSGNVDKPGAARSNFAPALAGFAPAHTPAPPASPSVMGWEPTASNVHAGGPRRRVKRVSEEEFSRRRTEGPLYALWRLEPLRSGLPVPAPVASVGPPC</sequence>
<organism evidence="2 3">
    <name type="scientific">Blastomyces percursus</name>
    <dbReference type="NCBI Taxonomy" id="1658174"/>
    <lineage>
        <taxon>Eukaryota</taxon>
        <taxon>Fungi</taxon>
        <taxon>Dikarya</taxon>
        <taxon>Ascomycota</taxon>
        <taxon>Pezizomycotina</taxon>
        <taxon>Eurotiomycetes</taxon>
        <taxon>Eurotiomycetidae</taxon>
        <taxon>Onygenales</taxon>
        <taxon>Ajellomycetaceae</taxon>
        <taxon>Blastomyces</taxon>
    </lineage>
</organism>
<evidence type="ECO:0000256" key="1">
    <source>
        <dbReference type="SAM" id="MobiDB-lite"/>
    </source>
</evidence>